<protein>
    <submittedName>
        <fullName evidence="1">Uncharacterized protein</fullName>
    </submittedName>
</protein>
<evidence type="ECO:0000313" key="1">
    <source>
        <dbReference type="EMBL" id="SNV67819.1"/>
    </source>
</evidence>
<keyword evidence="2" id="KW-1185">Reference proteome</keyword>
<accession>A0A239Z9G3</accession>
<dbReference type="KEGG" id="vrm:44547418_01137"/>
<sequence length="72" mass="8446">MRERVKEFDVSVNVSFNVSFQVLANNEAQARTKIENLLEIMRNEATIDCHIHPSYDVFIDDVEAELNQLSYW</sequence>
<dbReference type="Proteomes" id="UP000214973">
    <property type="component" value="Chromosome 1"/>
</dbReference>
<dbReference type="AlphaFoldDB" id="A0A239Z9G3"/>
<organism evidence="1 2">
    <name type="scientific">Veillonella rodentium</name>
    <dbReference type="NCBI Taxonomy" id="248315"/>
    <lineage>
        <taxon>Bacteria</taxon>
        <taxon>Bacillati</taxon>
        <taxon>Bacillota</taxon>
        <taxon>Negativicutes</taxon>
        <taxon>Veillonellales</taxon>
        <taxon>Veillonellaceae</taxon>
        <taxon>Veillonella</taxon>
    </lineage>
</organism>
<reference evidence="1 2" key="1">
    <citation type="submission" date="2017-06" db="EMBL/GenBank/DDBJ databases">
        <authorList>
            <consortium name="Pathogen Informatics"/>
        </authorList>
    </citation>
    <scope>NUCLEOTIDE SEQUENCE [LARGE SCALE GENOMIC DNA]</scope>
    <source>
        <strain evidence="1 2">NCTC12018</strain>
    </source>
</reference>
<dbReference type="RefSeq" id="WP_095066082.1">
    <property type="nucleotide sequence ID" value="NZ_LT906470.1"/>
</dbReference>
<evidence type="ECO:0000313" key="2">
    <source>
        <dbReference type="Proteomes" id="UP000214973"/>
    </source>
</evidence>
<dbReference type="EMBL" id="LT906470">
    <property type="protein sequence ID" value="SNV67819.1"/>
    <property type="molecule type" value="Genomic_DNA"/>
</dbReference>
<name>A0A239Z9G3_9FIRM</name>
<proteinExistence type="predicted"/>
<gene>
    <name evidence="1" type="ORF">SAMEA44547418_01137</name>
</gene>